<dbReference type="Pfam" id="PF00082">
    <property type="entry name" value="Peptidase_S8"/>
    <property type="match status" value="1"/>
</dbReference>
<feature type="domain" description="PA" evidence="13">
    <location>
        <begin position="418"/>
        <end position="492"/>
    </location>
</feature>
<dbReference type="PANTHER" id="PTHR43806:SF66">
    <property type="entry name" value="SERIN ENDOPEPTIDASE"/>
    <property type="match status" value="1"/>
</dbReference>
<evidence type="ECO:0000256" key="3">
    <source>
        <dbReference type="ARBA" id="ARBA00022525"/>
    </source>
</evidence>
<dbReference type="Pfam" id="PF02225">
    <property type="entry name" value="PA"/>
    <property type="match status" value="1"/>
</dbReference>
<feature type="active site" description="Charge relay system" evidence="8 9">
    <location>
        <position position="256"/>
    </location>
</feature>
<sequence>MTSHVPGSRRTLRACIATLGAGALGLGAFIVPAAATPSADPIYESDPSVLVGSSANQASVAGSAYGSRATGEWFVSFSSAPLVNGGTQARVDADLNELESAIADLDVEVKASHSELWAGAVVTADDAELAKVLDRVDVAGVFPVLLIDAPEQRDLGAEPEMRFAAGMTGADFAQDLGVSGYGQTISIIDTGVDIDHVAFGGTGVADTTPWSEINGNGSRIIGGYDFVGDDYNANPAADNYNPVPAPDSNPDDCQGHGTHVAGIAAGSDDVTGVYGVAPDANILAYRVFGCEGSTDSAIMLQAMEASARDGADIVNMSIGAGFMTWPNYPTAVAADNLVDAGVVVTVSQGNEGESGVFSGGAPAVASKVISVGSVDNVASEAPVFVVNDQNIAYSSSTGAPNPPTDNSEYEIIAYPAGSETGAVPIEDAEGKVVIVRRGNSTFHEKAAAAQESGAAGVIIDNNVAGAINATVEGDPAITIPTVTISMADGDAIRADLAAAEEPVTLTWSDQTEVSEIATGGLVSDFSSYGLSADLTVKPQVVAPGGFINSAYPLEAGPSGYATLSGTSMAAPHVAGAAALILEVNPALNPSQVLTSLQNTADPLLWSGNPDLGFPEPVHRQGAGMINIPNAIFANLWGTQVTPSQINLYDNDTGASETHTLTIHNRDEVEFTYSFVNLAGIATAGINQLPNYYGAAATTEFSAETVTVPAGGTATVDVTITEPEGFAGGIYGGQIVVLGEDASGYTTQSIVSYGGLAGDYETDLAFMEQWTYRDYGYTEEEVGELIDEPIYSTPGLGVLEDCTKLVDGECVSEGNYSWGHDEYVYSMEDGDTPYAVLHIENPVSYMKIEAFHANADGTKGDPVSPDYNVVYESDGEGAVPGIQVYQWDGTYVKSADSEQYLKALDGDYVIEVTAVKGLGSIDNPDHVEVWTSPAFTIDRDGVPGEGPGDGSIDEEADKGFFLYNDFESAADHYFMYGRDGDEVFVGDWDADGVDTIGVRRGHTFYVQNQLIGGNAEVEFKFGRDGDEILVGDWNADGYDTFAVRRGVTIYAQNELIGGNAEVEFKYGRVGDDLFAGDWDGDGYDTFAVRRGNSFYVQNSLVGGNAEDTFHFGHESDTVLVGDWDGDLKDTVALRRGDTFYVSNSLSSGSADRSFVLGRDSDEVLVGDWNGDGIDSVGLRR</sequence>
<feature type="domain" description="Peptidase S8/S53" evidence="12">
    <location>
        <begin position="181"/>
        <end position="623"/>
    </location>
</feature>
<evidence type="ECO:0000256" key="9">
    <source>
        <dbReference type="PROSITE-ProRule" id="PRU01240"/>
    </source>
</evidence>
<evidence type="ECO:0000259" key="12">
    <source>
        <dbReference type="Pfam" id="PF00082"/>
    </source>
</evidence>
<evidence type="ECO:0000256" key="4">
    <source>
        <dbReference type="ARBA" id="ARBA00022670"/>
    </source>
</evidence>
<feature type="coiled-coil region" evidence="11">
    <location>
        <begin position="88"/>
        <end position="115"/>
    </location>
</feature>
<feature type="active site" description="Charge relay system" evidence="8 9">
    <location>
        <position position="189"/>
    </location>
</feature>
<dbReference type="PROSITE" id="PS51318">
    <property type="entry name" value="TAT"/>
    <property type="match status" value="1"/>
</dbReference>
<dbReference type="InterPro" id="IPR000209">
    <property type="entry name" value="Peptidase_S8/S53_dom"/>
</dbReference>
<dbReference type="SUPFAM" id="SSF52025">
    <property type="entry name" value="PA domain"/>
    <property type="match status" value="1"/>
</dbReference>
<name>A0A3Q9G5Y9_9ACTO</name>
<dbReference type="InterPro" id="IPR036852">
    <property type="entry name" value="Peptidase_S8/S53_dom_sf"/>
</dbReference>
<evidence type="ECO:0000313" key="16">
    <source>
        <dbReference type="Proteomes" id="UP000280344"/>
    </source>
</evidence>
<comment type="similarity">
    <text evidence="1 9 10">Belongs to the peptidase S8 family.</text>
</comment>
<keyword evidence="7 9" id="KW-0720">Serine protease</keyword>
<dbReference type="InterPro" id="IPR013783">
    <property type="entry name" value="Ig-like_fold"/>
</dbReference>
<evidence type="ECO:0000256" key="10">
    <source>
        <dbReference type="RuleBase" id="RU003355"/>
    </source>
</evidence>
<dbReference type="Gene3D" id="3.40.50.200">
    <property type="entry name" value="Peptidase S8/S53 domain"/>
    <property type="match status" value="1"/>
</dbReference>
<dbReference type="Gene3D" id="2.60.40.10">
    <property type="entry name" value="Immunoglobulins"/>
    <property type="match status" value="1"/>
</dbReference>
<keyword evidence="5" id="KW-0732">Signal</keyword>
<dbReference type="InterPro" id="IPR050131">
    <property type="entry name" value="Peptidase_S8_subtilisin-like"/>
</dbReference>
<dbReference type="GO" id="GO:0006508">
    <property type="term" value="P:proteolysis"/>
    <property type="evidence" value="ECO:0007669"/>
    <property type="project" value="UniProtKB-KW"/>
</dbReference>
<keyword evidence="16" id="KW-1185">Reference proteome</keyword>
<reference evidence="15 16" key="1">
    <citation type="submission" date="2018-12" db="EMBL/GenBank/DDBJ databases">
        <title>Complete genome sequence of Flaviflexus sp. H23T48.</title>
        <authorList>
            <person name="Bae J.-W."/>
            <person name="Lee J.-Y."/>
        </authorList>
    </citation>
    <scope>NUCLEOTIDE SEQUENCE [LARGE SCALE GENOMIC DNA]</scope>
    <source>
        <strain evidence="15 16">H23T48</strain>
    </source>
</reference>
<dbReference type="GO" id="GO:0005975">
    <property type="term" value="P:carbohydrate metabolic process"/>
    <property type="evidence" value="ECO:0007669"/>
    <property type="project" value="UniProtKB-ARBA"/>
</dbReference>
<dbReference type="InterPro" id="IPR046450">
    <property type="entry name" value="PA_dom_sf"/>
</dbReference>
<keyword evidence="11" id="KW-0175">Coiled coil</keyword>
<evidence type="ECO:0000256" key="1">
    <source>
        <dbReference type="ARBA" id="ARBA00011073"/>
    </source>
</evidence>
<keyword evidence="4 9" id="KW-0645">Protease</keyword>
<dbReference type="GO" id="GO:0004252">
    <property type="term" value="F:serine-type endopeptidase activity"/>
    <property type="evidence" value="ECO:0007669"/>
    <property type="project" value="UniProtKB-UniRule"/>
</dbReference>
<dbReference type="InterPro" id="IPR022398">
    <property type="entry name" value="Peptidase_S8_His-AS"/>
</dbReference>
<dbReference type="Gene3D" id="3.50.30.30">
    <property type="match status" value="1"/>
</dbReference>
<organism evidence="15 16">
    <name type="scientific">Flaviflexus ciconiae</name>
    <dbReference type="NCBI Taxonomy" id="2496867"/>
    <lineage>
        <taxon>Bacteria</taxon>
        <taxon>Bacillati</taxon>
        <taxon>Actinomycetota</taxon>
        <taxon>Actinomycetes</taxon>
        <taxon>Actinomycetales</taxon>
        <taxon>Actinomycetaceae</taxon>
        <taxon>Flaviflexus</taxon>
    </lineage>
</organism>
<proteinExistence type="inferred from homology"/>
<dbReference type="InterPro" id="IPR010435">
    <property type="entry name" value="C5a/SBT2-like_Fn3"/>
</dbReference>
<dbReference type="AlphaFoldDB" id="A0A3Q9G5Y9"/>
<evidence type="ECO:0000256" key="6">
    <source>
        <dbReference type="ARBA" id="ARBA00022801"/>
    </source>
</evidence>
<dbReference type="GO" id="GO:0016020">
    <property type="term" value="C:membrane"/>
    <property type="evidence" value="ECO:0007669"/>
    <property type="project" value="InterPro"/>
</dbReference>
<evidence type="ECO:0000256" key="5">
    <source>
        <dbReference type="ARBA" id="ARBA00022729"/>
    </source>
</evidence>
<dbReference type="RefSeq" id="WP_126703225.1">
    <property type="nucleotide sequence ID" value="NZ_CP034593.1"/>
</dbReference>
<evidence type="ECO:0000313" key="15">
    <source>
        <dbReference type="EMBL" id="AZQ76417.1"/>
    </source>
</evidence>
<evidence type="ECO:0000259" key="14">
    <source>
        <dbReference type="Pfam" id="PF06280"/>
    </source>
</evidence>
<feature type="active site" description="Charge relay system" evidence="8 9">
    <location>
        <position position="567"/>
    </location>
</feature>
<evidence type="ECO:0000256" key="2">
    <source>
        <dbReference type="ARBA" id="ARBA00022512"/>
    </source>
</evidence>
<dbReference type="PROSITE" id="PS00136">
    <property type="entry name" value="SUBTILASE_ASP"/>
    <property type="match status" value="1"/>
</dbReference>
<keyword evidence="2" id="KW-0134">Cell wall</keyword>
<dbReference type="EMBL" id="CP034593">
    <property type="protein sequence ID" value="AZQ76417.1"/>
    <property type="molecule type" value="Genomic_DNA"/>
</dbReference>
<dbReference type="GO" id="GO:0005615">
    <property type="term" value="C:extracellular space"/>
    <property type="evidence" value="ECO:0007669"/>
    <property type="project" value="TreeGrafter"/>
</dbReference>
<evidence type="ECO:0000256" key="8">
    <source>
        <dbReference type="PIRSR" id="PIRSR615500-1"/>
    </source>
</evidence>
<dbReference type="InterPro" id="IPR006311">
    <property type="entry name" value="TAT_signal"/>
</dbReference>
<evidence type="ECO:0000256" key="7">
    <source>
        <dbReference type="ARBA" id="ARBA00022825"/>
    </source>
</evidence>
<dbReference type="Pfam" id="PF06280">
    <property type="entry name" value="fn3_5"/>
    <property type="match status" value="1"/>
</dbReference>
<evidence type="ECO:0000259" key="13">
    <source>
        <dbReference type="Pfam" id="PF02225"/>
    </source>
</evidence>
<dbReference type="PROSITE" id="PS51892">
    <property type="entry name" value="SUBTILASE"/>
    <property type="match status" value="1"/>
</dbReference>
<dbReference type="OrthoDB" id="614750at2"/>
<dbReference type="PANTHER" id="PTHR43806">
    <property type="entry name" value="PEPTIDASE S8"/>
    <property type="match status" value="1"/>
</dbReference>
<accession>A0A3Q9G5Y9</accession>
<dbReference type="InterPro" id="IPR015500">
    <property type="entry name" value="Peptidase_S8_subtilisin-rel"/>
</dbReference>
<gene>
    <name evidence="15" type="ORF">EJ997_02725</name>
</gene>
<dbReference type="KEGG" id="flh:EJ997_02725"/>
<dbReference type="InterPro" id="IPR023828">
    <property type="entry name" value="Peptidase_S8_Ser-AS"/>
</dbReference>
<feature type="domain" description="C5a peptidase/Subtilisin-like protease SBT2-like Fn3-like" evidence="14">
    <location>
        <begin position="650"/>
        <end position="734"/>
    </location>
</feature>
<dbReference type="PROSITE" id="PS00137">
    <property type="entry name" value="SUBTILASE_HIS"/>
    <property type="match status" value="1"/>
</dbReference>
<evidence type="ECO:0000256" key="11">
    <source>
        <dbReference type="SAM" id="Coils"/>
    </source>
</evidence>
<keyword evidence="3" id="KW-0964">Secreted</keyword>
<dbReference type="InterPro" id="IPR003137">
    <property type="entry name" value="PA_domain"/>
</dbReference>
<dbReference type="PROSITE" id="PS00138">
    <property type="entry name" value="SUBTILASE_SER"/>
    <property type="match status" value="1"/>
</dbReference>
<dbReference type="InterPro" id="IPR023827">
    <property type="entry name" value="Peptidase_S8_Asp-AS"/>
</dbReference>
<dbReference type="Proteomes" id="UP000280344">
    <property type="component" value="Chromosome"/>
</dbReference>
<protein>
    <submittedName>
        <fullName evidence="15">Peptidase S8</fullName>
    </submittedName>
</protein>
<dbReference type="SUPFAM" id="SSF52743">
    <property type="entry name" value="Subtilisin-like"/>
    <property type="match status" value="1"/>
</dbReference>
<keyword evidence="6 9" id="KW-0378">Hydrolase</keyword>
<dbReference type="PRINTS" id="PR00723">
    <property type="entry name" value="SUBTILISIN"/>
</dbReference>